<comment type="similarity">
    <text evidence="1">Belongs to the transglycosylase Slt family.</text>
</comment>
<dbReference type="AlphaFoldDB" id="A0A7W5UXU7"/>
<feature type="chain" id="PRO_5031121712" evidence="2">
    <location>
        <begin position="23"/>
        <end position="405"/>
    </location>
</feature>
<dbReference type="Pfam" id="PF01464">
    <property type="entry name" value="SLT"/>
    <property type="match status" value="1"/>
</dbReference>
<dbReference type="Proteomes" id="UP000541425">
    <property type="component" value="Unassembled WGS sequence"/>
</dbReference>
<evidence type="ECO:0000313" key="5">
    <source>
        <dbReference type="Proteomes" id="UP000541425"/>
    </source>
</evidence>
<dbReference type="RefSeq" id="WP_183697949.1">
    <property type="nucleotide sequence ID" value="NZ_JACICA010000015.1"/>
</dbReference>
<gene>
    <name evidence="4" type="ORF">FHS60_002040</name>
</gene>
<keyword evidence="2" id="KW-0732">Signal</keyword>
<dbReference type="InterPro" id="IPR023346">
    <property type="entry name" value="Lysozyme-like_dom_sf"/>
</dbReference>
<dbReference type="InterPro" id="IPR008258">
    <property type="entry name" value="Transglycosylase_SLT_dom_1"/>
</dbReference>
<accession>A0A7W5UXU7</accession>
<proteinExistence type="inferred from homology"/>
<evidence type="ECO:0000256" key="2">
    <source>
        <dbReference type="SAM" id="SignalP"/>
    </source>
</evidence>
<sequence>MWRNLIVFLLIFCCFSSCKKAAKDEKSTLFSKTNTTNATGYDWERIQESGELIIGTISGPDTYFDYNGAPMGLQFALAQNFAQENGLHIRVELAKSTQELCQLLSKGDIDIAVYPLKKKEITQSKLTAAGVSDVKAGTSWAVASQNEDLADALKHWYQKGLEDKVQKDERQRIEQRFVVHRHVRSPYLSREKGIISVYDDYFRDAARTTGWDWRLIAAQCYQESGFDPNARSGAGAQGLMQLMPATAASVGLTDVYAPKENIQAAARYIKVLQRSFSGIRDGSERIRFILAAYNAGPGHIKDAQALARKYGKNPDSWSDVLFFVQALSTYKYYTDDVVKYGYMIGSQTSKYVEDIIARWRGYGGREDLGSPIMAPSDYHNITRKPNRFTKGTVIVRPDKDISDNN</sequence>
<dbReference type="PANTHER" id="PTHR37423:SF2">
    <property type="entry name" value="MEMBRANE-BOUND LYTIC MUREIN TRANSGLYCOSYLASE C"/>
    <property type="match status" value="1"/>
</dbReference>
<dbReference type="CDD" id="cd13403">
    <property type="entry name" value="MLTF-like"/>
    <property type="match status" value="1"/>
</dbReference>
<evidence type="ECO:0000259" key="3">
    <source>
        <dbReference type="Pfam" id="PF01464"/>
    </source>
</evidence>
<dbReference type="Gene3D" id="1.10.530.10">
    <property type="match status" value="1"/>
</dbReference>
<feature type="signal peptide" evidence="2">
    <location>
        <begin position="1"/>
        <end position="22"/>
    </location>
</feature>
<feature type="domain" description="Transglycosylase SLT" evidence="3">
    <location>
        <begin position="201"/>
        <end position="313"/>
    </location>
</feature>
<evidence type="ECO:0000313" key="4">
    <source>
        <dbReference type="EMBL" id="MBB3703549.1"/>
    </source>
</evidence>
<dbReference type="PANTHER" id="PTHR37423">
    <property type="entry name" value="SOLUBLE LYTIC MUREIN TRANSGLYCOSYLASE-RELATED"/>
    <property type="match status" value="1"/>
</dbReference>
<dbReference type="SUPFAM" id="SSF53955">
    <property type="entry name" value="Lysozyme-like"/>
    <property type="match status" value="1"/>
</dbReference>
<reference evidence="4 5" key="1">
    <citation type="submission" date="2020-08" db="EMBL/GenBank/DDBJ databases">
        <title>Genomic Encyclopedia of Type Strains, Phase IV (KMG-IV): sequencing the most valuable type-strain genomes for metagenomic binning, comparative biology and taxonomic classification.</title>
        <authorList>
            <person name="Goeker M."/>
        </authorList>
    </citation>
    <scope>NUCLEOTIDE SEQUENCE [LARGE SCALE GENOMIC DNA]</scope>
    <source>
        <strain evidence="4 5">DSM 22548</strain>
    </source>
</reference>
<dbReference type="Gene3D" id="3.40.190.10">
    <property type="entry name" value="Periplasmic binding protein-like II"/>
    <property type="match status" value="1"/>
</dbReference>
<name>A0A7W5UXU7_9BACT</name>
<protein>
    <submittedName>
        <fullName evidence="4">Membrane-bound lytic murein transglycosylase F</fullName>
    </submittedName>
</protein>
<organism evidence="4 5">
    <name type="scientific">Alloprevotella rava</name>
    <dbReference type="NCBI Taxonomy" id="671218"/>
    <lineage>
        <taxon>Bacteria</taxon>
        <taxon>Pseudomonadati</taxon>
        <taxon>Bacteroidota</taxon>
        <taxon>Bacteroidia</taxon>
        <taxon>Bacteroidales</taxon>
        <taxon>Prevotellaceae</taxon>
        <taxon>Alloprevotella</taxon>
    </lineage>
</organism>
<evidence type="ECO:0000256" key="1">
    <source>
        <dbReference type="ARBA" id="ARBA00007734"/>
    </source>
</evidence>
<dbReference type="EMBL" id="JACICA010000015">
    <property type="protein sequence ID" value="MBB3703549.1"/>
    <property type="molecule type" value="Genomic_DNA"/>
</dbReference>
<dbReference type="SUPFAM" id="SSF53850">
    <property type="entry name" value="Periplasmic binding protein-like II"/>
    <property type="match status" value="1"/>
</dbReference>
<comment type="caution">
    <text evidence="4">The sequence shown here is derived from an EMBL/GenBank/DDBJ whole genome shotgun (WGS) entry which is preliminary data.</text>
</comment>